<dbReference type="Gene3D" id="3.30.70.270">
    <property type="match status" value="1"/>
</dbReference>
<dbReference type="SUPFAM" id="SSF100879">
    <property type="entry name" value="Lesion bypass DNA polymerase (Y-family), little finger domain"/>
    <property type="match status" value="1"/>
</dbReference>
<dbReference type="GO" id="GO:0009432">
    <property type="term" value="P:SOS response"/>
    <property type="evidence" value="ECO:0007669"/>
    <property type="project" value="TreeGrafter"/>
</dbReference>
<dbReference type="InterPro" id="IPR036775">
    <property type="entry name" value="DNA_pol_Y-fam_lit_finger_sf"/>
</dbReference>
<dbReference type="Pfam" id="PF11799">
    <property type="entry name" value="IMS_C"/>
    <property type="match status" value="1"/>
</dbReference>
<dbReference type="PANTHER" id="PTHR11076:SF35">
    <property type="entry name" value="DNA REPAIR PROTEIN HOMOLOG YOBH"/>
    <property type="match status" value="1"/>
</dbReference>
<dbReference type="EMBL" id="UAQE01000008">
    <property type="protein sequence ID" value="SPU40673.1"/>
    <property type="molecule type" value="Genomic_DNA"/>
</dbReference>
<dbReference type="Proteomes" id="UP000251431">
    <property type="component" value="Unassembled WGS sequence"/>
</dbReference>
<dbReference type="InterPro" id="IPR050116">
    <property type="entry name" value="DNA_polymerase-Y"/>
</dbReference>
<accession>A0A2X1A6P7</accession>
<keyword evidence="3" id="KW-0808">Transferase</keyword>
<dbReference type="Pfam" id="PF00817">
    <property type="entry name" value="IMS"/>
    <property type="match status" value="1"/>
</dbReference>
<evidence type="ECO:0000259" key="2">
    <source>
        <dbReference type="PROSITE" id="PS50173"/>
    </source>
</evidence>
<evidence type="ECO:0000313" key="3">
    <source>
        <dbReference type="EMBL" id="SPU40673.1"/>
    </source>
</evidence>
<evidence type="ECO:0000256" key="1">
    <source>
        <dbReference type="ARBA" id="ARBA00010945"/>
    </source>
</evidence>
<dbReference type="RefSeq" id="WP_112118924.1">
    <property type="nucleotide sequence ID" value="NZ_UAQE01000008.1"/>
</dbReference>
<evidence type="ECO:0000313" key="4">
    <source>
        <dbReference type="Proteomes" id="UP000251431"/>
    </source>
</evidence>
<keyword evidence="3" id="KW-0548">Nucleotidyltransferase</keyword>
<dbReference type="Pfam" id="PF21999">
    <property type="entry name" value="IMS_HHH_1"/>
    <property type="match status" value="1"/>
</dbReference>
<dbReference type="AlphaFoldDB" id="A0A2X1A6P7"/>
<protein>
    <submittedName>
        <fullName evidence="3">UV-damage repair protein UvrX</fullName>
        <ecNumber evidence="3">2.7.7.7</ecNumber>
    </submittedName>
</protein>
<dbReference type="InterPro" id="IPR001126">
    <property type="entry name" value="UmuC"/>
</dbReference>
<dbReference type="GO" id="GO:0003684">
    <property type="term" value="F:damaged DNA binding"/>
    <property type="evidence" value="ECO:0007669"/>
    <property type="project" value="InterPro"/>
</dbReference>
<sequence length="420" mass="47201">MDYSKMPVKDIMCIDMKCFYCSVIAMLEGLDVLKEPIAVVGSLQQPGSVVLAASPIMKEKFKIKSAISRRFEIPKHPDIKLFEPKMSLFLRISMEITRLLAKYVPVDAIHVYSVDESFIDLTNNGSLWGTPEETALAIKDAIYDQFCIPSAIGMGPNMLLAKLALDLEAKKTGFAKWTYEDIPHKLWPVRPLSEMWGIGKQMESRLNAMGIQTVGGLANSDLKELEKCFGVMGNQLYYHAWGVDLSTLGEPLLNNAALSFGKGQMLMRDYHTRKDIAVVLLEMVEDVMRRTREAGYVGRTISLGLSYSKHAMTKGFHRSRTIEIPTNETLVVYKICLELLDEFFAGEPARQLSVRISNLEPERSIQLDLFDERKEQRQIIGHTMDAIRRKFGATSLLRAISYTNAGTALKRDKLVGGHLA</sequence>
<dbReference type="GO" id="GO:0042276">
    <property type="term" value="P:error-prone translesion synthesis"/>
    <property type="evidence" value="ECO:0007669"/>
    <property type="project" value="TreeGrafter"/>
</dbReference>
<dbReference type="GO" id="GO:0006281">
    <property type="term" value="P:DNA repair"/>
    <property type="evidence" value="ECO:0007669"/>
    <property type="project" value="InterPro"/>
</dbReference>
<dbReference type="EC" id="2.7.7.7" evidence="3"/>
<dbReference type="GO" id="GO:0003887">
    <property type="term" value="F:DNA-directed DNA polymerase activity"/>
    <property type="evidence" value="ECO:0007669"/>
    <property type="project" value="UniProtKB-EC"/>
</dbReference>
<dbReference type="InterPro" id="IPR053848">
    <property type="entry name" value="IMS_HHH_1"/>
</dbReference>
<dbReference type="PROSITE" id="PS50173">
    <property type="entry name" value="UMUC"/>
    <property type="match status" value="1"/>
</dbReference>
<dbReference type="CDD" id="cd01700">
    <property type="entry name" value="PolY_Pol_V_umuC"/>
    <property type="match status" value="1"/>
</dbReference>
<dbReference type="SUPFAM" id="SSF56672">
    <property type="entry name" value="DNA/RNA polymerases"/>
    <property type="match status" value="1"/>
</dbReference>
<dbReference type="InterPro" id="IPR043502">
    <property type="entry name" value="DNA/RNA_pol_sf"/>
</dbReference>
<dbReference type="Gene3D" id="1.10.150.20">
    <property type="entry name" value="5' to 3' exonuclease, C-terminal subdomain"/>
    <property type="match status" value="1"/>
</dbReference>
<reference evidence="3 4" key="1">
    <citation type="submission" date="2018-06" db="EMBL/GenBank/DDBJ databases">
        <authorList>
            <consortium name="Pathogen Informatics"/>
            <person name="Doyle S."/>
        </authorList>
    </citation>
    <scope>NUCLEOTIDE SEQUENCE [LARGE SCALE GENOMIC DNA]</scope>
    <source>
        <strain evidence="3 4">NCTC7582</strain>
    </source>
</reference>
<feature type="domain" description="UmuC" evidence="2">
    <location>
        <begin position="11"/>
        <end position="199"/>
    </location>
</feature>
<comment type="similarity">
    <text evidence="1">Belongs to the DNA polymerase type-Y family.</text>
</comment>
<proteinExistence type="inferred from homology"/>
<dbReference type="GO" id="GO:0005829">
    <property type="term" value="C:cytosol"/>
    <property type="evidence" value="ECO:0007669"/>
    <property type="project" value="TreeGrafter"/>
</dbReference>
<dbReference type="PANTHER" id="PTHR11076">
    <property type="entry name" value="DNA REPAIR POLYMERASE UMUC / TRANSFERASE FAMILY MEMBER"/>
    <property type="match status" value="1"/>
</dbReference>
<organism evidence="3 4">
    <name type="scientific">Lysinibacillus capsici</name>
    <dbReference type="NCBI Taxonomy" id="2115968"/>
    <lineage>
        <taxon>Bacteria</taxon>
        <taxon>Bacillati</taxon>
        <taxon>Bacillota</taxon>
        <taxon>Bacilli</taxon>
        <taxon>Bacillales</taxon>
        <taxon>Bacillaceae</taxon>
        <taxon>Lysinibacillus</taxon>
    </lineage>
</organism>
<dbReference type="InterPro" id="IPR043128">
    <property type="entry name" value="Rev_trsase/Diguanyl_cyclase"/>
</dbReference>
<dbReference type="Gene3D" id="3.40.1170.60">
    <property type="match status" value="1"/>
</dbReference>
<dbReference type="InterPro" id="IPR017961">
    <property type="entry name" value="DNA_pol_Y-fam_little_finger"/>
</dbReference>
<dbReference type="Gene3D" id="3.30.1490.100">
    <property type="entry name" value="DNA polymerase, Y-family, little finger domain"/>
    <property type="match status" value="1"/>
</dbReference>
<gene>
    <name evidence="3" type="primary">uvrX_2</name>
    <name evidence="3" type="ORF">NCTC7582_05217</name>
</gene>
<name>A0A2X1A6P7_9BACI</name>